<name>A0A8H4VRY0_9HELO</name>
<feature type="compositionally biased region" description="Low complexity" evidence="6">
    <location>
        <begin position="19"/>
        <end position="29"/>
    </location>
</feature>
<feature type="region of interest" description="Disordered" evidence="6">
    <location>
        <begin position="330"/>
        <end position="460"/>
    </location>
</feature>
<dbReference type="GO" id="GO:0005669">
    <property type="term" value="C:transcription factor TFIID complex"/>
    <property type="evidence" value="ECO:0007669"/>
    <property type="project" value="InterPro"/>
</dbReference>
<dbReference type="GO" id="GO:0051123">
    <property type="term" value="P:RNA polymerase II preinitiation complex assembly"/>
    <property type="evidence" value="ECO:0007669"/>
    <property type="project" value="TreeGrafter"/>
</dbReference>
<dbReference type="SUPFAM" id="SSF47113">
    <property type="entry name" value="Histone-fold"/>
    <property type="match status" value="1"/>
</dbReference>
<dbReference type="Gene3D" id="1.10.20.10">
    <property type="entry name" value="Histone, subunit A"/>
    <property type="match status" value="1"/>
</dbReference>
<organism evidence="8 9">
    <name type="scientific">Cudoniella acicularis</name>
    <dbReference type="NCBI Taxonomy" id="354080"/>
    <lineage>
        <taxon>Eukaryota</taxon>
        <taxon>Fungi</taxon>
        <taxon>Dikarya</taxon>
        <taxon>Ascomycota</taxon>
        <taxon>Pezizomycotina</taxon>
        <taxon>Leotiomycetes</taxon>
        <taxon>Helotiales</taxon>
        <taxon>Tricladiaceae</taxon>
        <taxon>Cudoniella</taxon>
    </lineage>
</organism>
<dbReference type="GO" id="GO:0000124">
    <property type="term" value="C:SAGA complex"/>
    <property type="evidence" value="ECO:0007669"/>
    <property type="project" value="InterPro"/>
</dbReference>
<evidence type="ECO:0000313" key="9">
    <source>
        <dbReference type="Proteomes" id="UP000566819"/>
    </source>
</evidence>
<evidence type="ECO:0000256" key="2">
    <source>
        <dbReference type="ARBA" id="ARBA00007530"/>
    </source>
</evidence>
<gene>
    <name evidence="8" type="ORF">G7Y89_g14617</name>
</gene>
<dbReference type="EMBL" id="JAAMPI010001980">
    <property type="protein sequence ID" value="KAF4620203.1"/>
    <property type="molecule type" value="Genomic_DNA"/>
</dbReference>
<dbReference type="InterPro" id="IPR003228">
    <property type="entry name" value="TFIID_TAF12_dom"/>
</dbReference>
<dbReference type="InterPro" id="IPR037794">
    <property type="entry name" value="TAF12"/>
</dbReference>
<dbReference type="GO" id="GO:0003677">
    <property type="term" value="F:DNA binding"/>
    <property type="evidence" value="ECO:0007669"/>
    <property type="project" value="TreeGrafter"/>
</dbReference>
<dbReference type="GO" id="GO:0046982">
    <property type="term" value="F:protein heterodimerization activity"/>
    <property type="evidence" value="ECO:0007669"/>
    <property type="project" value="InterPro"/>
</dbReference>
<evidence type="ECO:0000256" key="4">
    <source>
        <dbReference type="ARBA" id="ARBA00023163"/>
    </source>
</evidence>
<feature type="compositionally biased region" description="Polar residues" evidence="6">
    <location>
        <begin position="294"/>
        <end position="312"/>
    </location>
</feature>
<dbReference type="CDD" id="cd07981">
    <property type="entry name" value="HFD_TAF12"/>
    <property type="match status" value="1"/>
</dbReference>
<feature type="region of interest" description="Disordered" evidence="6">
    <location>
        <begin position="259"/>
        <end position="312"/>
    </location>
</feature>
<proteinExistence type="inferred from homology"/>
<feature type="region of interest" description="Disordered" evidence="6">
    <location>
        <begin position="94"/>
        <end position="161"/>
    </location>
</feature>
<dbReference type="InterPro" id="IPR009072">
    <property type="entry name" value="Histone-fold"/>
</dbReference>
<dbReference type="AlphaFoldDB" id="A0A8H4VRY0"/>
<keyword evidence="5" id="KW-0539">Nucleus</keyword>
<dbReference type="Proteomes" id="UP000566819">
    <property type="component" value="Unassembled WGS sequence"/>
</dbReference>
<keyword evidence="4" id="KW-0804">Transcription</keyword>
<dbReference type="PANTHER" id="PTHR12264:SF21">
    <property type="entry name" value="TRANSCRIPTION INITIATION FACTOR TFIID SUBUNIT 12"/>
    <property type="match status" value="1"/>
</dbReference>
<feature type="compositionally biased region" description="Low complexity" evidence="6">
    <location>
        <begin position="401"/>
        <end position="413"/>
    </location>
</feature>
<keyword evidence="9" id="KW-1185">Reference proteome</keyword>
<comment type="similarity">
    <text evidence="2">Belongs to the TAF12 family.</text>
</comment>
<evidence type="ECO:0000256" key="5">
    <source>
        <dbReference type="ARBA" id="ARBA00023242"/>
    </source>
</evidence>
<feature type="compositionally biased region" description="Low complexity" evidence="6">
    <location>
        <begin position="420"/>
        <end position="437"/>
    </location>
</feature>
<feature type="compositionally biased region" description="Low complexity" evidence="6">
    <location>
        <begin position="259"/>
        <end position="277"/>
    </location>
</feature>
<evidence type="ECO:0000256" key="6">
    <source>
        <dbReference type="SAM" id="MobiDB-lite"/>
    </source>
</evidence>
<feature type="compositionally biased region" description="Low complexity" evidence="6">
    <location>
        <begin position="98"/>
        <end position="124"/>
    </location>
</feature>
<dbReference type="OrthoDB" id="2193432at2759"/>
<feature type="domain" description="Transcription initiation factor TFIID subunit 12" evidence="7">
    <location>
        <begin position="530"/>
        <end position="602"/>
    </location>
</feature>
<feature type="compositionally biased region" description="Basic and acidic residues" evidence="6">
    <location>
        <begin position="218"/>
        <end position="246"/>
    </location>
</feature>
<feature type="region of interest" description="Disordered" evidence="6">
    <location>
        <begin position="215"/>
        <end position="246"/>
    </location>
</feature>
<comment type="caution">
    <text evidence="8">The sequence shown here is derived from an EMBL/GenBank/DDBJ whole genome shotgun (WGS) entry which is preliminary data.</text>
</comment>
<dbReference type="GO" id="GO:0017025">
    <property type="term" value="F:TBP-class protein binding"/>
    <property type="evidence" value="ECO:0007669"/>
    <property type="project" value="TreeGrafter"/>
</dbReference>
<evidence type="ECO:0000259" key="7">
    <source>
        <dbReference type="Pfam" id="PF03847"/>
    </source>
</evidence>
<sequence>MNNQGQGGQPAQGQGQPGGAQQQQNQQRRPQPPLYRPDQMRNLPAAFGAEKEKWEQGLRALWTACEKNAPDTPQHQEAKRKILEFSKTLTMRMQSYRAQQQAAQQQSQQAQAQQPPQPQQSAAARPNSQGQPQPAQGGESSSTNTEVEQQQRQKAQIPPKVMEHVSKFPYVLPPQLTPGTPEAAKWLQDAKQRYLKGLVAMENATTRLATMDSMQQKWNEEGKQRSPEEEKSFREKKEAFQKQHAEAKHFVDTFRAQQQRALQQNANAAQSSSAAQLQGGGGGVGSNATAGNSQNAPAPTRPQMNPQQVPNPALQSTQTVNAAIEAAKNQQMNGPRPSMPQNNQISQPPQMPSQNAPSMHQGLQNPNIKTEAGIPPQINTALSQMQQGQRTMQNSPQSAVPQSAGAPQSATSQAPPPIPRALTQSAALSQAARSYSNGGNGNGQSSAPHVMGHSHPSAPREAQNVITNKMPIPKHLPERATAPPQPVPINQSRPTYSGGPSMVGNGIMSQPVLPKTPGYNMAGDGDRVLSRKKLDELVKQVTGGGHGDSPSLTPEVEESMLTVADTFVDQVLHAACKIAKERGSKQLEIRDIQLTLERGYNIRIPGYASDEIRTVRKIQPSPAWIAKMSAVQAAKVTGGKNSE</sequence>
<evidence type="ECO:0000256" key="3">
    <source>
        <dbReference type="ARBA" id="ARBA00023015"/>
    </source>
</evidence>
<feature type="compositionally biased region" description="Polar residues" evidence="6">
    <location>
        <begin position="126"/>
        <end position="154"/>
    </location>
</feature>
<feature type="region of interest" description="Disordered" evidence="6">
    <location>
        <begin position="1"/>
        <end position="51"/>
    </location>
</feature>
<comment type="subcellular location">
    <subcellularLocation>
        <location evidence="1">Nucleus</location>
    </subcellularLocation>
</comment>
<evidence type="ECO:0000256" key="1">
    <source>
        <dbReference type="ARBA" id="ARBA00004123"/>
    </source>
</evidence>
<feature type="compositionally biased region" description="Polar residues" evidence="6">
    <location>
        <begin position="377"/>
        <end position="400"/>
    </location>
</feature>
<feature type="compositionally biased region" description="Polar residues" evidence="6">
    <location>
        <begin position="330"/>
        <end position="368"/>
    </location>
</feature>
<dbReference type="PANTHER" id="PTHR12264">
    <property type="entry name" value="TRANSCRIPTION INITIATION FACTOR TFIID SUBUNIT 12"/>
    <property type="match status" value="1"/>
</dbReference>
<feature type="compositionally biased region" description="Gly residues" evidence="6">
    <location>
        <begin position="1"/>
        <end position="18"/>
    </location>
</feature>
<evidence type="ECO:0000313" key="8">
    <source>
        <dbReference type="EMBL" id="KAF4620203.1"/>
    </source>
</evidence>
<dbReference type="FunFam" id="1.10.20.10:FF:000037">
    <property type="entry name" value="Transcription initiation factor TFIID subunit 12"/>
    <property type="match status" value="1"/>
</dbReference>
<protein>
    <recommendedName>
        <fullName evidence="7">Transcription initiation factor TFIID subunit 12 domain-containing protein</fullName>
    </recommendedName>
</protein>
<reference evidence="8 9" key="1">
    <citation type="submission" date="2020-03" db="EMBL/GenBank/DDBJ databases">
        <title>Draft Genome Sequence of Cudoniella acicularis.</title>
        <authorList>
            <person name="Buettner E."/>
            <person name="Kellner H."/>
        </authorList>
    </citation>
    <scope>NUCLEOTIDE SEQUENCE [LARGE SCALE GENOMIC DNA]</scope>
    <source>
        <strain evidence="8 9">DSM 108380</strain>
    </source>
</reference>
<dbReference type="Pfam" id="PF03847">
    <property type="entry name" value="TFIID_20kDa"/>
    <property type="match status" value="1"/>
</dbReference>
<keyword evidence="3" id="KW-0805">Transcription regulation</keyword>
<accession>A0A8H4VRY0</accession>